<protein>
    <submittedName>
        <fullName evidence="2">Uncharacterized protein</fullName>
    </submittedName>
</protein>
<keyword evidence="1" id="KW-0812">Transmembrane</keyword>
<feature type="transmembrane region" description="Helical" evidence="1">
    <location>
        <begin position="131"/>
        <end position="153"/>
    </location>
</feature>
<proteinExistence type="predicted"/>
<gene>
    <name evidence="2" type="ORF">Tco_0922076</name>
</gene>
<dbReference type="Proteomes" id="UP001151760">
    <property type="component" value="Unassembled WGS sequence"/>
</dbReference>
<keyword evidence="3" id="KW-1185">Reference proteome</keyword>
<keyword evidence="1" id="KW-1133">Transmembrane helix</keyword>
<reference evidence="2" key="2">
    <citation type="submission" date="2022-01" db="EMBL/GenBank/DDBJ databases">
        <authorList>
            <person name="Yamashiro T."/>
            <person name="Shiraishi A."/>
            <person name="Satake H."/>
            <person name="Nakayama K."/>
        </authorList>
    </citation>
    <scope>NUCLEOTIDE SEQUENCE</scope>
</reference>
<sequence>MPLLGIRSANLVGCSDTVCATGIKARYESSYLAKTVVSSVSGRILSIEARDMDTKLLSAPELNNTLAGCWFRRKVAVTTTLGLGDRLHDKLLILVAGCFQWLTLCFCSSWSDDPPCCNWDDSISPDSFLSPILLLLVIIVAVVIVITVVLVVVVGEGSSIIKFSFGDIIGFLSLMALLPKSIELWVMVMASLQSLRLCSGNITPFSIFEGWANEFHQDKASSVRVPVANFTLQSSV</sequence>
<evidence type="ECO:0000256" key="1">
    <source>
        <dbReference type="SAM" id="Phobius"/>
    </source>
</evidence>
<dbReference type="EMBL" id="BQNB010014723">
    <property type="protein sequence ID" value="GJT31657.1"/>
    <property type="molecule type" value="Genomic_DNA"/>
</dbReference>
<keyword evidence="1" id="KW-0472">Membrane</keyword>
<evidence type="ECO:0000313" key="3">
    <source>
        <dbReference type="Proteomes" id="UP001151760"/>
    </source>
</evidence>
<accession>A0ABQ5CYR8</accession>
<comment type="caution">
    <text evidence="2">The sequence shown here is derived from an EMBL/GenBank/DDBJ whole genome shotgun (WGS) entry which is preliminary data.</text>
</comment>
<name>A0ABQ5CYR8_9ASTR</name>
<organism evidence="2 3">
    <name type="scientific">Tanacetum coccineum</name>
    <dbReference type="NCBI Taxonomy" id="301880"/>
    <lineage>
        <taxon>Eukaryota</taxon>
        <taxon>Viridiplantae</taxon>
        <taxon>Streptophyta</taxon>
        <taxon>Embryophyta</taxon>
        <taxon>Tracheophyta</taxon>
        <taxon>Spermatophyta</taxon>
        <taxon>Magnoliopsida</taxon>
        <taxon>eudicotyledons</taxon>
        <taxon>Gunneridae</taxon>
        <taxon>Pentapetalae</taxon>
        <taxon>asterids</taxon>
        <taxon>campanulids</taxon>
        <taxon>Asterales</taxon>
        <taxon>Asteraceae</taxon>
        <taxon>Asteroideae</taxon>
        <taxon>Anthemideae</taxon>
        <taxon>Anthemidinae</taxon>
        <taxon>Tanacetum</taxon>
    </lineage>
</organism>
<reference evidence="2" key="1">
    <citation type="journal article" date="2022" name="Int. J. Mol. Sci.">
        <title>Draft Genome of Tanacetum Coccineum: Genomic Comparison of Closely Related Tanacetum-Family Plants.</title>
        <authorList>
            <person name="Yamashiro T."/>
            <person name="Shiraishi A."/>
            <person name="Nakayama K."/>
            <person name="Satake H."/>
        </authorList>
    </citation>
    <scope>NUCLEOTIDE SEQUENCE</scope>
</reference>
<evidence type="ECO:0000313" key="2">
    <source>
        <dbReference type="EMBL" id="GJT31657.1"/>
    </source>
</evidence>